<accession>S0FVH4</accession>
<dbReference type="STRING" id="1195236.CTER_1349"/>
<dbReference type="InterPro" id="IPR011611">
    <property type="entry name" value="PfkB_dom"/>
</dbReference>
<evidence type="ECO:0000256" key="2">
    <source>
        <dbReference type="ARBA" id="ARBA00022679"/>
    </source>
</evidence>
<dbReference type="SUPFAM" id="SSF53613">
    <property type="entry name" value="Ribokinase-like"/>
    <property type="match status" value="1"/>
</dbReference>
<dbReference type="PANTHER" id="PTHR43085:SF54">
    <property type="entry name" value="PUTATIVE-RELATED"/>
    <property type="match status" value="1"/>
</dbReference>
<organism evidence="5 6">
    <name type="scientific">Ruminiclostridium cellobioparum subsp. termitidis CT1112</name>
    <dbReference type="NCBI Taxonomy" id="1195236"/>
    <lineage>
        <taxon>Bacteria</taxon>
        <taxon>Bacillati</taxon>
        <taxon>Bacillota</taxon>
        <taxon>Clostridia</taxon>
        <taxon>Eubacteriales</taxon>
        <taxon>Oscillospiraceae</taxon>
        <taxon>Ruminiclostridium</taxon>
    </lineage>
</organism>
<evidence type="ECO:0000259" key="4">
    <source>
        <dbReference type="Pfam" id="PF00294"/>
    </source>
</evidence>
<comment type="caution">
    <text evidence="5">The sequence shown here is derived from an EMBL/GenBank/DDBJ whole genome shotgun (WGS) entry which is preliminary data.</text>
</comment>
<dbReference type="InterPro" id="IPR029056">
    <property type="entry name" value="Ribokinase-like"/>
</dbReference>
<dbReference type="PANTHER" id="PTHR43085">
    <property type="entry name" value="HEXOKINASE FAMILY MEMBER"/>
    <property type="match status" value="1"/>
</dbReference>
<comment type="similarity">
    <text evidence="1">Belongs to the carbohydrate kinase PfkB family.</text>
</comment>
<dbReference type="GO" id="GO:0008865">
    <property type="term" value="F:fructokinase activity"/>
    <property type="evidence" value="ECO:0007669"/>
    <property type="project" value="UniProtKB-EC"/>
</dbReference>
<dbReference type="AlphaFoldDB" id="S0FVH4"/>
<dbReference type="eggNOG" id="COG0524">
    <property type="taxonomic scope" value="Bacteria"/>
</dbReference>
<dbReference type="Pfam" id="PF00294">
    <property type="entry name" value="PfkB"/>
    <property type="match status" value="1"/>
</dbReference>
<keyword evidence="2 5" id="KW-0808">Transferase</keyword>
<evidence type="ECO:0000256" key="3">
    <source>
        <dbReference type="ARBA" id="ARBA00022777"/>
    </source>
</evidence>
<protein>
    <submittedName>
        <fullName evidence="5">PfkB domain-containing protein</fullName>
        <ecNumber evidence="5">2.7.1.4</ecNumber>
    </submittedName>
</protein>
<keyword evidence="3" id="KW-0418">Kinase</keyword>
<dbReference type="EMBL" id="AORV01000026">
    <property type="protein sequence ID" value="EMS72543.1"/>
    <property type="molecule type" value="Genomic_DNA"/>
</dbReference>
<dbReference type="EC" id="2.7.1.4" evidence="5"/>
<evidence type="ECO:0000313" key="5">
    <source>
        <dbReference type="EMBL" id="EMS72543.1"/>
    </source>
</evidence>
<dbReference type="CDD" id="cd01167">
    <property type="entry name" value="bac_FRK"/>
    <property type="match status" value="1"/>
</dbReference>
<dbReference type="Gene3D" id="3.40.1190.20">
    <property type="match status" value="1"/>
</dbReference>
<proteinExistence type="inferred from homology"/>
<feature type="domain" description="Carbohydrate kinase PfkB" evidence="4">
    <location>
        <begin position="3"/>
        <end position="308"/>
    </location>
</feature>
<dbReference type="PATRIC" id="fig|1195236.3.peg.1667"/>
<sequence length="324" mass="34731">MFDVTAIGELLIDFTPAGNNQRGDLLFARNPGGAPANVLAANSRMGGKTAFIGKVGKDSFGAFLRGTLEGIGISTEGLVISETVNTTLAFVQLDHKGDRSFSFYRKPGADMMLEPEEVNELIIDNSHILHFGSVSLTDEPSRSATFHAVSLAKKKGCIISYDPNYRPLLWDSAEKAKEQMLLGLTFADIVKVSEEEMILLTGEKDLVKGSMLLAEEGAALILVSMGAKGACYRKGEIFGILPAYDVNTIDTNGAGDAFLGAVHYRIRGKQLSDIRNMSKAELENILSFANAAGSLTTAKGGAITALPSLEEIEECMSKVPLLNY</sequence>
<dbReference type="Proteomes" id="UP000014155">
    <property type="component" value="Unassembled WGS sequence"/>
</dbReference>
<dbReference type="InterPro" id="IPR050306">
    <property type="entry name" value="PfkB_Carbo_kinase"/>
</dbReference>
<evidence type="ECO:0000313" key="6">
    <source>
        <dbReference type="Proteomes" id="UP000014155"/>
    </source>
</evidence>
<name>S0FVH4_RUMCE</name>
<reference evidence="5 6" key="1">
    <citation type="journal article" date="2013" name="Genome Announc.">
        <title>Draft Genome Sequence of the Cellulolytic, Mesophilic, Anaerobic Bacterium Clostridium termitidis Strain CT1112 (DSM 5398).</title>
        <authorList>
            <person name="Lal S."/>
            <person name="Ramachandran U."/>
            <person name="Zhang X."/>
            <person name="Munir R."/>
            <person name="Sparling R."/>
            <person name="Levin D.B."/>
        </authorList>
    </citation>
    <scope>NUCLEOTIDE SEQUENCE [LARGE SCALE GENOMIC DNA]</scope>
    <source>
        <strain evidence="5 6">CT1112</strain>
    </source>
</reference>
<dbReference type="RefSeq" id="WP_004624781.1">
    <property type="nucleotide sequence ID" value="NZ_AORV01000026.1"/>
</dbReference>
<keyword evidence="6" id="KW-1185">Reference proteome</keyword>
<evidence type="ECO:0000256" key="1">
    <source>
        <dbReference type="ARBA" id="ARBA00010688"/>
    </source>
</evidence>
<gene>
    <name evidence="5" type="ORF">CTER_1349</name>
</gene>